<dbReference type="Proteomes" id="UP000054408">
    <property type="component" value="Unassembled WGS sequence"/>
</dbReference>
<dbReference type="GeneID" id="25565352"/>
<keyword evidence="3" id="KW-1185">Reference proteome</keyword>
<evidence type="ECO:0000256" key="1">
    <source>
        <dbReference type="SAM" id="MobiDB-lite"/>
    </source>
</evidence>
<reference evidence="2 3" key="1">
    <citation type="submission" date="2010-05" db="EMBL/GenBank/DDBJ databases">
        <title>The Genome Sequence of Thecamonas trahens ATCC 50062.</title>
        <authorList>
            <consortium name="The Broad Institute Genome Sequencing Platform"/>
            <person name="Russ C."/>
            <person name="Cuomo C."/>
            <person name="Shea T."/>
            <person name="Young S.K."/>
            <person name="Zeng Q."/>
            <person name="Koehrsen M."/>
            <person name="Haas B."/>
            <person name="Borodovsky M."/>
            <person name="Guigo R."/>
            <person name="Alvarado L."/>
            <person name="Berlin A."/>
            <person name="Bochicchio J."/>
            <person name="Borenstein D."/>
            <person name="Chapman S."/>
            <person name="Chen Z."/>
            <person name="Freedman E."/>
            <person name="Gellesch M."/>
            <person name="Goldberg J."/>
            <person name="Griggs A."/>
            <person name="Gujja S."/>
            <person name="Heilman E."/>
            <person name="Heiman D."/>
            <person name="Hepburn T."/>
            <person name="Howarth C."/>
            <person name="Jen D."/>
            <person name="Larson L."/>
            <person name="Mehta T."/>
            <person name="Park D."/>
            <person name="Pearson M."/>
            <person name="Roberts A."/>
            <person name="Saif S."/>
            <person name="Shenoy N."/>
            <person name="Sisk P."/>
            <person name="Stolte C."/>
            <person name="Sykes S."/>
            <person name="Thomson T."/>
            <person name="Walk T."/>
            <person name="White J."/>
            <person name="Yandava C."/>
            <person name="Burger G."/>
            <person name="Gray M.W."/>
            <person name="Holland P.W.H."/>
            <person name="King N."/>
            <person name="Lang F.B.F."/>
            <person name="Roger A.J."/>
            <person name="Ruiz-Trillo I."/>
            <person name="Lander E."/>
            <person name="Nusbaum C."/>
        </authorList>
    </citation>
    <scope>NUCLEOTIDE SEQUENCE [LARGE SCALE GENOMIC DNA]</scope>
    <source>
        <strain evidence="2 3">ATCC 50062</strain>
    </source>
</reference>
<feature type="compositionally biased region" description="Polar residues" evidence="1">
    <location>
        <begin position="1209"/>
        <end position="1218"/>
    </location>
</feature>
<sequence>MDSTDHANASEPNPATQAVPGAPPPTADINDAVVLALLLDHCDTYDAVLHALGPFASIDVIIRESSHKRRKTKAKRRKAKAKRRKAKAKRRKANNCSSTASTACRVQTTSDFLATYPSTGLIPVRSFDSIQRLSQLQIATELATPTDCNYIAKVSEFRTVTHNFLHRRVTVAIFAPMGCGKSCRLNQLVADMQTLATIAVKQEPDLPITDLIDFFGQWPLPSSAGANSVTTVPVHLVYNREQLIVRIVDRETRTPCSDPVSISPVEWRTMPAVIASASASAPPGAVIEAVGPWKTGPYLEPVDVPGLGPKASPDDIAAAIAAIDIICVITRRVAIANNLQHLMQAIASRPIDDARVPFVVNLCNVDASSLGDDDNAKLTDAIMTCLLAIDPASVPVNTNPWPFLRQIARTARAASSPHLFLDITNLKLLSVAASCLLDFSTRAHAWLADMVEWACAAAGSTVANAASRIVRRVRTLEVNDLAPVNADVTDIINTSVDTIRNTKACYDQDLGPTIDYLTGSYDVNILAELIVESLNEPLRFPDHATDSNTLVQNTDEVGAALLSTTCNMIDDAARTVSDSIRHSLEINIRNRDKDALSLLMVPDTASITTISRSAEKRFLHELHAAITAADRDAVTAAVAALLIAIRSWVVKAFNKAIQKCYLAATFAIKPPTTPNLRFNEFKLAVEKLRADSSAVVIAIKNARYNTASNLRAILTAENDDPSIVAAVANNLRGDLDPVATTISFSLTDASATPHDYTTINRLSSCRANLFPPAPGADPPAVLMLDIANDRSDVTLAAAISDTNKCEYNDFITANSDANGPLAVVDVSIAHTAPSSLEDAVACYHNTLSGIPWLGNHLIRVPCDASRIVFVAQEPILIEAFMHFLAATNKHAIGESSYFAVVSTSTTPLIAEALAASLALARFSTEGPISAHAGAHAFGIVVDITYDRILEFTRVTQTNTTASIGRINATINKCVAMDVENRRLNALDAATLLPDAKNIRYVRPGILDASTVHPRCYIEMANRTISYDELAQLALVARSKNPDSNVVSGFYNAIHRPSPGIVGLGATGDVPQGVRSGTKIVRCIKTNCKPNAGLVFISTTTLPAILALPALDPANLPARDVITSRRLWRQAAAAGRGAVIIDCWQVRATTLNPRSATSNDTAFSSTPHQLARMRQASNFSEPSPSETSPSRGTSPPLSRKRRRGDHRSLDASNTDSSQPPAKMRHGLL</sequence>
<dbReference type="EMBL" id="GL349457">
    <property type="protein sequence ID" value="KNC49816.1"/>
    <property type="molecule type" value="Genomic_DNA"/>
</dbReference>
<feature type="compositionally biased region" description="Polar residues" evidence="1">
    <location>
        <begin position="1153"/>
        <end position="1167"/>
    </location>
</feature>
<feature type="compositionally biased region" description="Polar residues" evidence="1">
    <location>
        <begin position="1"/>
        <end position="16"/>
    </location>
</feature>
<feature type="region of interest" description="Disordered" evidence="1">
    <location>
        <begin position="1153"/>
        <end position="1227"/>
    </location>
</feature>
<feature type="compositionally biased region" description="Low complexity" evidence="1">
    <location>
        <begin position="1179"/>
        <end position="1195"/>
    </location>
</feature>
<feature type="region of interest" description="Disordered" evidence="1">
    <location>
        <begin position="66"/>
        <end position="94"/>
    </location>
</feature>
<feature type="region of interest" description="Disordered" evidence="1">
    <location>
        <begin position="1"/>
        <end position="25"/>
    </location>
</feature>
<accession>A0A0L0DCJ2</accession>
<dbReference type="AlphaFoldDB" id="A0A0L0DCJ2"/>
<feature type="compositionally biased region" description="Basic residues" evidence="1">
    <location>
        <begin position="66"/>
        <end position="93"/>
    </location>
</feature>
<proteinExistence type="predicted"/>
<name>A0A0L0DCJ2_THETB</name>
<evidence type="ECO:0000313" key="2">
    <source>
        <dbReference type="EMBL" id="KNC49816.1"/>
    </source>
</evidence>
<protein>
    <submittedName>
        <fullName evidence="2">Uncharacterized protein</fullName>
    </submittedName>
</protein>
<dbReference type="RefSeq" id="XP_013757598.1">
    <property type="nucleotide sequence ID" value="XM_013902144.1"/>
</dbReference>
<organism evidence="2 3">
    <name type="scientific">Thecamonas trahens ATCC 50062</name>
    <dbReference type="NCBI Taxonomy" id="461836"/>
    <lineage>
        <taxon>Eukaryota</taxon>
        <taxon>Apusozoa</taxon>
        <taxon>Apusomonadida</taxon>
        <taxon>Apusomonadidae</taxon>
        <taxon>Thecamonas</taxon>
    </lineage>
</organism>
<gene>
    <name evidence="2" type="ORF">AMSG_06097</name>
</gene>
<evidence type="ECO:0000313" key="3">
    <source>
        <dbReference type="Proteomes" id="UP000054408"/>
    </source>
</evidence>